<dbReference type="PROSITE" id="PS50240">
    <property type="entry name" value="TRYPSIN_DOM"/>
    <property type="match status" value="1"/>
</dbReference>
<dbReference type="SUPFAM" id="SSF50494">
    <property type="entry name" value="Trypsin-like serine proteases"/>
    <property type="match status" value="1"/>
</dbReference>
<dbReference type="Gene3D" id="2.40.10.10">
    <property type="entry name" value="Trypsin-like serine proteases"/>
    <property type="match status" value="1"/>
</dbReference>
<protein>
    <recommendedName>
        <fullName evidence="2">Peptidase S1 domain-containing protein</fullName>
    </recommendedName>
</protein>
<keyword evidence="4" id="KW-1185">Reference proteome</keyword>
<evidence type="ECO:0000313" key="3">
    <source>
        <dbReference type="EMBL" id="KAF7250688.1"/>
    </source>
</evidence>
<accession>A0A8S9YHV1</accession>
<name>A0A8S9YHV1_9TREM</name>
<evidence type="ECO:0000256" key="1">
    <source>
        <dbReference type="ARBA" id="ARBA00023157"/>
    </source>
</evidence>
<dbReference type="PANTHER" id="PTHR24252:SF7">
    <property type="entry name" value="HYALIN"/>
    <property type="match status" value="1"/>
</dbReference>
<dbReference type="OrthoDB" id="10002959at2759"/>
<dbReference type="InterPro" id="IPR043504">
    <property type="entry name" value="Peptidase_S1_PA_chymotrypsin"/>
</dbReference>
<dbReference type="GO" id="GO:0004252">
    <property type="term" value="F:serine-type endopeptidase activity"/>
    <property type="evidence" value="ECO:0007669"/>
    <property type="project" value="InterPro"/>
</dbReference>
<reference evidence="3" key="1">
    <citation type="submission" date="2019-07" db="EMBL/GenBank/DDBJ databases">
        <title>Annotation for the trematode Paragonimus miyazaki's.</title>
        <authorList>
            <person name="Choi Y.-J."/>
        </authorList>
    </citation>
    <scope>NUCLEOTIDE SEQUENCE</scope>
    <source>
        <strain evidence="3">Japan</strain>
    </source>
</reference>
<dbReference type="SMART" id="SM00020">
    <property type="entry name" value="Tryp_SPc"/>
    <property type="match status" value="1"/>
</dbReference>
<feature type="domain" description="Peptidase S1" evidence="2">
    <location>
        <begin position="1"/>
        <end position="183"/>
    </location>
</feature>
<gene>
    <name evidence="3" type="ORF">EG68_09110</name>
</gene>
<dbReference type="InterPro" id="IPR009003">
    <property type="entry name" value="Peptidase_S1_PA"/>
</dbReference>
<dbReference type="AlphaFoldDB" id="A0A8S9YHV1"/>
<sequence length="185" mass="20532">MFRFQRRNRSNAAKIFHFHVEKIIIHPAHEIGMLEYDIALMKIKGSIPYIWNKCVPASLPPSKQIRRWPLGGTKCTIVGWGCTRAGGHVTDVASVAKLKTLHGKTCNRFFNDVNHGHEFCAGYDKSGLGTCPGDSGSGLVCKHHGSTTVMGVMSGSDAEQPQNFPSVYVRVATFVDWIETEMKRN</sequence>
<proteinExistence type="predicted"/>
<evidence type="ECO:0000259" key="2">
    <source>
        <dbReference type="PROSITE" id="PS50240"/>
    </source>
</evidence>
<dbReference type="Pfam" id="PF00089">
    <property type="entry name" value="Trypsin"/>
    <property type="match status" value="1"/>
</dbReference>
<comment type="caution">
    <text evidence="3">The sequence shown here is derived from an EMBL/GenBank/DDBJ whole genome shotgun (WGS) entry which is preliminary data.</text>
</comment>
<keyword evidence="1" id="KW-1015">Disulfide bond</keyword>
<organism evidence="3 4">
    <name type="scientific">Paragonimus skrjabini miyazakii</name>
    <dbReference type="NCBI Taxonomy" id="59628"/>
    <lineage>
        <taxon>Eukaryota</taxon>
        <taxon>Metazoa</taxon>
        <taxon>Spiralia</taxon>
        <taxon>Lophotrochozoa</taxon>
        <taxon>Platyhelminthes</taxon>
        <taxon>Trematoda</taxon>
        <taxon>Digenea</taxon>
        <taxon>Plagiorchiida</taxon>
        <taxon>Troglotremata</taxon>
        <taxon>Troglotrematidae</taxon>
        <taxon>Paragonimus</taxon>
    </lineage>
</organism>
<evidence type="ECO:0000313" key="4">
    <source>
        <dbReference type="Proteomes" id="UP000822476"/>
    </source>
</evidence>
<dbReference type="PANTHER" id="PTHR24252">
    <property type="entry name" value="ACROSIN-RELATED"/>
    <property type="match status" value="1"/>
</dbReference>
<dbReference type="InterPro" id="IPR001254">
    <property type="entry name" value="Trypsin_dom"/>
</dbReference>
<dbReference type="EMBL" id="JTDE01005238">
    <property type="protein sequence ID" value="KAF7250688.1"/>
    <property type="molecule type" value="Genomic_DNA"/>
</dbReference>
<dbReference type="GO" id="GO:0006508">
    <property type="term" value="P:proteolysis"/>
    <property type="evidence" value="ECO:0007669"/>
    <property type="project" value="InterPro"/>
</dbReference>
<dbReference type="Proteomes" id="UP000822476">
    <property type="component" value="Unassembled WGS sequence"/>
</dbReference>